<gene>
    <name evidence="1" type="ORF">HYZ11_04675</name>
</gene>
<dbReference type="InterPro" id="IPR047114">
    <property type="entry name" value="YciF"/>
</dbReference>
<protein>
    <submittedName>
        <fullName evidence="1">Ferritin-like domain-containing protein</fullName>
    </submittedName>
</protein>
<reference evidence="1" key="1">
    <citation type="submission" date="2020-07" db="EMBL/GenBank/DDBJ databases">
        <title>Huge and variable diversity of episymbiotic CPR bacteria and DPANN archaea in groundwater ecosystems.</title>
        <authorList>
            <person name="He C.Y."/>
            <person name="Keren R."/>
            <person name="Whittaker M."/>
            <person name="Farag I.F."/>
            <person name="Doudna J."/>
            <person name="Cate J.H.D."/>
            <person name="Banfield J.F."/>
        </authorList>
    </citation>
    <scope>NUCLEOTIDE SEQUENCE</scope>
    <source>
        <strain evidence="1">NC_groundwater_763_Ag_S-0.2um_68_21</strain>
    </source>
</reference>
<dbReference type="AlphaFoldDB" id="A0A932ML77"/>
<evidence type="ECO:0000313" key="1">
    <source>
        <dbReference type="EMBL" id="MBI3126879.1"/>
    </source>
</evidence>
<proteinExistence type="predicted"/>
<dbReference type="CDD" id="cd07909">
    <property type="entry name" value="YciF"/>
    <property type="match status" value="1"/>
</dbReference>
<dbReference type="Pfam" id="PF05974">
    <property type="entry name" value="DUF892"/>
    <property type="match status" value="1"/>
</dbReference>
<dbReference type="InterPro" id="IPR009078">
    <property type="entry name" value="Ferritin-like_SF"/>
</dbReference>
<dbReference type="PANTHER" id="PTHR30565:SF9">
    <property type="entry name" value="PROTEIN YCIF"/>
    <property type="match status" value="1"/>
</dbReference>
<dbReference type="EMBL" id="JACPUR010000013">
    <property type="protein sequence ID" value="MBI3126879.1"/>
    <property type="molecule type" value="Genomic_DNA"/>
</dbReference>
<dbReference type="InterPro" id="IPR010287">
    <property type="entry name" value="DUF892_YciF-like"/>
</dbReference>
<name>A0A932ML77_UNCTE</name>
<organism evidence="1 2">
    <name type="scientific">Tectimicrobiota bacterium</name>
    <dbReference type="NCBI Taxonomy" id="2528274"/>
    <lineage>
        <taxon>Bacteria</taxon>
        <taxon>Pseudomonadati</taxon>
        <taxon>Nitrospinota/Tectimicrobiota group</taxon>
        <taxon>Candidatus Tectimicrobiota</taxon>
    </lineage>
</organism>
<evidence type="ECO:0000313" key="2">
    <source>
        <dbReference type="Proteomes" id="UP000782312"/>
    </source>
</evidence>
<sequence>MAATFNDLQDAFVFELRDTLSAEKQILKALPKMTKAASSSDLKKAFEKHHKETQEHVQRIESALGSLQESVRAHECEGIKGLLKEGEEIIEANAESEVSDALLIAAAQKVEHYEIATYGTLCTWGELLGFDDAVDYLKKNLGEEKHADEKLTQVAEKVNANA</sequence>
<dbReference type="Proteomes" id="UP000782312">
    <property type="component" value="Unassembled WGS sequence"/>
</dbReference>
<dbReference type="InterPro" id="IPR012347">
    <property type="entry name" value="Ferritin-like"/>
</dbReference>
<comment type="caution">
    <text evidence="1">The sequence shown here is derived from an EMBL/GenBank/DDBJ whole genome shotgun (WGS) entry which is preliminary data.</text>
</comment>
<dbReference type="SUPFAM" id="SSF47240">
    <property type="entry name" value="Ferritin-like"/>
    <property type="match status" value="1"/>
</dbReference>
<dbReference type="PANTHER" id="PTHR30565">
    <property type="entry name" value="PROTEIN YCIF"/>
    <property type="match status" value="1"/>
</dbReference>
<accession>A0A932ML77</accession>
<dbReference type="Gene3D" id="1.20.1260.10">
    <property type="match status" value="1"/>
</dbReference>